<evidence type="ECO:0000313" key="10">
    <source>
        <dbReference type="Proteomes" id="UP000886881"/>
    </source>
</evidence>
<dbReference type="AlphaFoldDB" id="A0A9D1GN16"/>
<evidence type="ECO:0000256" key="5">
    <source>
        <dbReference type="ARBA" id="ARBA00022840"/>
    </source>
</evidence>
<dbReference type="Gene3D" id="3.30.1330.10">
    <property type="entry name" value="PurM-like, N-terminal domain"/>
    <property type="match status" value="2"/>
</dbReference>
<dbReference type="GO" id="GO:0046872">
    <property type="term" value="F:metal ion binding"/>
    <property type="evidence" value="ECO:0007669"/>
    <property type="project" value="UniProtKB-KW"/>
</dbReference>
<dbReference type="Pfam" id="PF13507">
    <property type="entry name" value="GATase_5"/>
    <property type="match status" value="1"/>
</dbReference>
<dbReference type="Proteomes" id="UP000886881">
    <property type="component" value="Unassembled WGS sequence"/>
</dbReference>
<dbReference type="SUPFAM" id="SSF56042">
    <property type="entry name" value="PurM C-terminal domain-like"/>
    <property type="match status" value="2"/>
</dbReference>
<dbReference type="PANTHER" id="PTHR10099:SF1">
    <property type="entry name" value="PHOSPHORIBOSYLFORMYLGLYCINAMIDINE SYNTHASE"/>
    <property type="match status" value="1"/>
</dbReference>
<accession>A0A9D1GN16</accession>
<dbReference type="FunFam" id="3.30.1330.10:FF:000013">
    <property type="entry name" value="Phosphoribosylformylglycinamidine synthase"/>
    <property type="match status" value="1"/>
</dbReference>
<keyword evidence="2" id="KW-0479">Metal-binding</keyword>
<dbReference type="Pfam" id="PF18072">
    <property type="entry name" value="FGAR-AT_linker"/>
    <property type="match status" value="1"/>
</dbReference>
<dbReference type="InterPro" id="IPR029062">
    <property type="entry name" value="Class_I_gatase-like"/>
</dbReference>
<protein>
    <submittedName>
        <fullName evidence="9">Phosphoribosylformylglycinamidine synthase</fullName>
        <ecNumber evidence="9">6.3.5.3</ecNumber>
    </submittedName>
</protein>
<keyword evidence="6" id="KW-0460">Magnesium</keyword>
<evidence type="ECO:0000259" key="7">
    <source>
        <dbReference type="Pfam" id="PF02769"/>
    </source>
</evidence>
<keyword evidence="1 9" id="KW-0436">Ligase</keyword>
<feature type="domain" description="Phosphoribosylformylglycinamidine synthase linker" evidence="8">
    <location>
        <begin position="179"/>
        <end position="222"/>
    </location>
</feature>
<keyword evidence="5" id="KW-0067">ATP-binding</keyword>
<dbReference type="InterPro" id="IPR010918">
    <property type="entry name" value="PurM-like_C_dom"/>
</dbReference>
<dbReference type="SUPFAM" id="SSF52317">
    <property type="entry name" value="Class I glutamine amidotransferase-like"/>
    <property type="match status" value="1"/>
</dbReference>
<sequence length="1246" mass="137448">MDAHRIFVEKNPEFCVEAESLRNEFNENLSLSLRSLRLLNVYDLFGFSDGLLEKCRYTVFGETVTDTVSDECPLEGRKYLAVEYIPGQFDQRASSAVDCVHLIDPSADVQLRSSRLLIFDDDLGEEELARIRHYYINAVESRPKDLGVLRPFDKVDVKPLASLDGFTEMQPGEYADFCSKWGLAMNADDLAEVVKYFRGERRNPTETELRILDTYWSDHCRHTTFTTELQDISVEDSFLRGELEAELGEFRRIRVELGREDRRLCLMELATIGARYLKKQGLLDDLEQSEENNACSVYVDVDVDGETEKWLLQFKNETHNHPTEIEPFGGASTCLGGAIRDPLSGRAYIYQAMRVTGAGDITAPVSDTLPGKLPQRVISRKAAAGYSSYGNQIGLATTCVREIYHPGYVAKRLETGAVVGAVKAENVRRESPAPGDVILLLGGRTGRDGIGGATGSSKEHTESSIETCGSEVQKGNAPEERKLQRLFRRPEVTRLIKKSNDFGAGGVSVAIGELAPGLDIYLDRVPTKYSGLNSTELAISESQERMAVVVEARDREEFEKYCRSENVEVTYVADVTDRGRMRMYNGSELVADISREFIDSAGAKHVATACIAAVEDRDPFLREPAGETLREKFESMLAEPNVASQKGLVEMFDSTVGRSTVLMPYGGSTQSTETQVSVQKLPTDGYTDTASVMAFGYNPYITEWSPYHGAAYSVVEACAKVVAAGGDWSRMRFSYQEYFERMTHDPRSWGKPLSALLGALKMQLAFGLPSIGGKDSMSGTFEHINVPPTLIAFGITTVKASDVISPELKWEGNRLYLVRHTPLADRMPDVAGLKANWDFVHSKILSGDIVSAWAVGFGGVAEALAKMSFGNRFGVNVRLDERELFDWSYGSIVVESQSELDFPSAVLLGEVTGGEDGKLHVNGQKLPIESLMEANAQRYSRIYPAVSVASGESVKALRRMEGVKALTKPKPRRPLVAVESPLVFIPVFPGTNCDYDTAKAFRKAGARVKFGVFRNLTGDDVLESMDEMAANIAGCDILSLSGGFSAGDEPDGSGKFIANVLENGRVAEEIHALLDRGGLILGICNGFQALVKSGLLPYGRLGKVTRESPTLFRNDINRHISQMVTTRVVSNASPWLSSMKPGDLHTIAVSHGEGKFTVSEKLAKELFEAGQVAFQYVDPVTEKPTMESPYNPNGSSFAIEGIISPDGQILGKMGHTERYERNLFRNIPEELEQPLFENAVRYFRKH</sequence>
<evidence type="ECO:0000256" key="6">
    <source>
        <dbReference type="ARBA" id="ARBA00022842"/>
    </source>
</evidence>
<dbReference type="PROSITE" id="PS51273">
    <property type="entry name" value="GATASE_TYPE_1"/>
    <property type="match status" value="1"/>
</dbReference>
<organism evidence="9 10">
    <name type="scientific">Candidatus Cryptobacteroides merdipullorum</name>
    <dbReference type="NCBI Taxonomy" id="2840771"/>
    <lineage>
        <taxon>Bacteria</taxon>
        <taxon>Pseudomonadati</taxon>
        <taxon>Bacteroidota</taxon>
        <taxon>Bacteroidia</taxon>
        <taxon>Bacteroidales</taxon>
        <taxon>Candidatus Cryptobacteroides</taxon>
    </lineage>
</organism>
<dbReference type="EMBL" id="DVLC01000050">
    <property type="protein sequence ID" value="HIT46729.1"/>
    <property type="molecule type" value="Genomic_DNA"/>
</dbReference>
<dbReference type="EC" id="6.3.5.3" evidence="9"/>
<dbReference type="GO" id="GO:0006164">
    <property type="term" value="P:purine nucleotide biosynthetic process"/>
    <property type="evidence" value="ECO:0007669"/>
    <property type="project" value="UniProtKB-KW"/>
</dbReference>
<name>A0A9D1GN16_9BACT</name>
<proteinExistence type="predicted"/>
<dbReference type="CDD" id="cd02203">
    <property type="entry name" value="PurL_repeat1"/>
    <property type="match status" value="1"/>
</dbReference>
<dbReference type="PANTHER" id="PTHR10099">
    <property type="entry name" value="PHOSPHORIBOSYLFORMYLGLYCINAMIDINE SYNTHASE"/>
    <property type="match status" value="1"/>
</dbReference>
<comment type="caution">
    <text evidence="9">The sequence shown here is derived from an EMBL/GenBank/DDBJ whole genome shotgun (WGS) entry which is preliminary data.</text>
</comment>
<dbReference type="GO" id="GO:0004642">
    <property type="term" value="F:phosphoribosylformylglycinamidine synthase activity"/>
    <property type="evidence" value="ECO:0007669"/>
    <property type="project" value="UniProtKB-EC"/>
</dbReference>
<gene>
    <name evidence="9" type="ORF">IAC35_02595</name>
</gene>
<evidence type="ECO:0000256" key="1">
    <source>
        <dbReference type="ARBA" id="ARBA00022598"/>
    </source>
</evidence>
<dbReference type="InterPro" id="IPR036921">
    <property type="entry name" value="PurM-like_N_sf"/>
</dbReference>
<dbReference type="GO" id="GO:0005737">
    <property type="term" value="C:cytoplasm"/>
    <property type="evidence" value="ECO:0007669"/>
    <property type="project" value="TreeGrafter"/>
</dbReference>
<reference evidence="9" key="2">
    <citation type="journal article" date="2021" name="PeerJ">
        <title>Extensive microbial diversity within the chicken gut microbiome revealed by metagenomics and culture.</title>
        <authorList>
            <person name="Gilroy R."/>
            <person name="Ravi A."/>
            <person name="Getino M."/>
            <person name="Pursley I."/>
            <person name="Horton D.L."/>
            <person name="Alikhan N.F."/>
            <person name="Baker D."/>
            <person name="Gharbi K."/>
            <person name="Hall N."/>
            <person name="Watson M."/>
            <person name="Adriaenssens E.M."/>
            <person name="Foster-Nyarko E."/>
            <person name="Jarju S."/>
            <person name="Secka A."/>
            <person name="Antonio M."/>
            <person name="Oren A."/>
            <person name="Chaudhuri R.R."/>
            <person name="La Ragione R."/>
            <person name="Hildebrand F."/>
            <person name="Pallen M.J."/>
        </authorList>
    </citation>
    <scope>NUCLEOTIDE SEQUENCE</scope>
    <source>
        <strain evidence="9">ChiHecec2B26-709</strain>
    </source>
</reference>
<feature type="domain" description="PurM-like C-terminal" evidence="7">
    <location>
        <begin position="434"/>
        <end position="583"/>
    </location>
</feature>
<evidence type="ECO:0000256" key="2">
    <source>
        <dbReference type="ARBA" id="ARBA00022723"/>
    </source>
</evidence>
<dbReference type="Gene3D" id="3.40.50.880">
    <property type="match status" value="1"/>
</dbReference>
<dbReference type="Pfam" id="PF02769">
    <property type="entry name" value="AIRS_C"/>
    <property type="match status" value="1"/>
</dbReference>
<evidence type="ECO:0000256" key="3">
    <source>
        <dbReference type="ARBA" id="ARBA00022741"/>
    </source>
</evidence>
<evidence type="ECO:0000259" key="8">
    <source>
        <dbReference type="Pfam" id="PF18072"/>
    </source>
</evidence>
<dbReference type="InterPro" id="IPR041609">
    <property type="entry name" value="PurL_linker"/>
</dbReference>
<dbReference type="CDD" id="cd02204">
    <property type="entry name" value="PurL_repeat2"/>
    <property type="match status" value="1"/>
</dbReference>
<keyword evidence="4" id="KW-0658">Purine biosynthesis</keyword>
<reference evidence="9" key="1">
    <citation type="submission" date="2020-10" db="EMBL/GenBank/DDBJ databases">
        <authorList>
            <person name="Gilroy R."/>
        </authorList>
    </citation>
    <scope>NUCLEOTIDE SEQUENCE</scope>
    <source>
        <strain evidence="9">ChiHecec2B26-709</strain>
    </source>
</reference>
<dbReference type="SUPFAM" id="SSF55326">
    <property type="entry name" value="PurM N-terminal domain-like"/>
    <property type="match status" value="2"/>
</dbReference>
<dbReference type="Gene3D" id="3.90.650.10">
    <property type="entry name" value="PurM-like C-terminal domain"/>
    <property type="match status" value="2"/>
</dbReference>
<dbReference type="GO" id="GO:0005524">
    <property type="term" value="F:ATP binding"/>
    <property type="evidence" value="ECO:0007669"/>
    <property type="project" value="UniProtKB-KW"/>
</dbReference>
<keyword evidence="3" id="KW-0547">Nucleotide-binding</keyword>
<dbReference type="SMART" id="SM01211">
    <property type="entry name" value="GATase_5"/>
    <property type="match status" value="1"/>
</dbReference>
<dbReference type="NCBIfam" id="TIGR01857">
    <property type="entry name" value="FGAM-synthase"/>
    <property type="match status" value="1"/>
</dbReference>
<evidence type="ECO:0000313" key="9">
    <source>
        <dbReference type="EMBL" id="HIT46729.1"/>
    </source>
</evidence>
<dbReference type="InterPro" id="IPR036676">
    <property type="entry name" value="PurM-like_C_sf"/>
</dbReference>
<dbReference type="InterPro" id="IPR010141">
    <property type="entry name" value="FGAM_synthase"/>
</dbReference>
<evidence type="ECO:0000256" key="4">
    <source>
        <dbReference type="ARBA" id="ARBA00022755"/>
    </source>
</evidence>